<evidence type="ECO:0000256" key="15">
    <source>
        <dbReference type="HAMAP-Rule" id="MF_04003"/>
    </source>
</evidence>
<keyword evidence="10" id="KW-1039">Host endosome</keyword>
<evidence type="ECO:0000256" key="9">
    <source>
        <dbReference type="ARBA" id="ARBA00022952"/>
    </source>
</evidence>
<feature type="short sequence motif" description="Nuclear localization signal" evidence="15">
    <location>
        <begin position="454"/>
        <end position="462"/>
    </location>
</feature>
<comment type="subunit">
    <text evidence="15">Interacts with major capsid protein L1. Interacts with E2; this interaction inhibits E2 transcriptional activity but not the DNA replication function E2. Interacts with host HSPA8; this interaction is required for L2 nuclear translocation. Interacts with host importins KPNB2 and KPNB3. Forms a complex with importin alpha2-beta1 heterodimers via interaction with the importin alpha2 adapter. Interacts with host DYNLT1; this interaction is essential for virus intracellular transport during entry. Interacts (via C-terminus) with host retromer subunits VPS35 AND VPS29.</text>
</comment>
<keyword evidence="7 15" id="KW-0946">Virion</keyword>
<dbReference type="GO" id="GO:0019028">
    <property type="term" value="C:viral capsid"/>
    <property type="evidence" value="ECO:0007669"/>
    <property type="project" value="UniProtKB-UniRule"/>
</dbReference>
<keyword evidence="1 15" id="KW-1163">Viral penetration into host nucleus</keyword>
<keyword evidence="6" id="KW-1040">Host Golgi apparatus</keyword>
<evidence type="ECO:0000256" key="8">
    <source>
        <dbReference type="ARBA" id="ARBA00022921"/>
    </source>
</evidence>
<evidence type="ECO:0000256" key="1">
    <source>
        <dbReference type="ARBA" id="ARBA00022524"/>
    </source>
</evidence>
<keyword evidence="5 15" id="KW-0945">Host-virus interaction</keyword>
<protein>
    <recommendedName>
        <fullName evidence="15">Minor capsid protein L2</fullName>
    </recommendedName>
</protein>
<dbReference type="GO" id="GO:0075732">
    <property type="term" value="P:viral penetration into host nucleus"/>
    <property type="evidence" value="ECO:0007669"/>
    <property type="project" value="UniProtKB-KW"/>
</dbReference>
<evidence type="ECO:0000256" key="2">
    <source>
        <dbReference type="ARBA" id="ARBA00022553"/>
    </source>
</evidence>
<dbReference type="Pfam" id="PF00513">
    <property type="entry name" value="Late_protein_L2"/>
    <property type="match status" value="2"/>
</dbReference>
<dbReference type="GO" id="GO:0003677">
    <property type="term" value="F:DNA binding"/>
    <property type="evidence" value="ECO:0007669"/>
    <property type="project" value="UniProtKB-UniRule"/>
</dbReference>
<dbReference type="InterPro" id="IPR000784">
    <property type="entry name" value="Late_L2"/>
</dbReference>
<evidence type="ECO:0000256" key="10">
    <source>
        <dbReference type="ARBA" id="ARBA00023046"/>
    </source>
</evidence>
<evidence type="ECO:0000256" key="12">
    <source>
        <dbReference type="ARBA" id="ARBA00023125"/>
    </source>
</evidence>
<proteinExistence type="inferred from homology"/>
<keyword evidence="14 15" id="KW-1160">Virus entry into host cell</keyword>
<name>A0A0M4ATN1_HPV16</name>
<evidence type="ECO:0000256" key="4">
    <source>
        <dbReference type="ARBA" id="ARBA00022562"/>
    </source>
</evidence>
<keyword evidence="9 15" id="KW-1177">Microtubular inwards viral transport</keyword>
<keyword evidence="4 15" id="KW-1048">Host nucleus</keyword>
<evidence type="ECO:0000256" key="5">
    <source>
        <dbReference type="ARBA" id="ARBA00022581"/>
    </source>
</evidence>
<feature type="disulfide bond" evidence="15">
    <location>
        <begin position="22"/>
        <end position="28"/>
    </location>
</feature>
<dbReference type="GO" id="GO:0043657">
    <property type="term" value="C:host cell"/>
    <property type="evidence" value="ECO:0007669"/>
    <property type="project" value="GOC"/>
</dbReference>
<organism evidence="16 17">
    <name type="scientific">Human papillomavirus type 16</name>
    <dbReference type="NCBI Taxonomy" id="333760"/>
    <lineage>
        <taxon>Viruses</taxon>
        <taxon>Monodnaviria</taxon>
        <taxon>Shotokuvirae</taxon>
        <taxon>Cossaviricota</taxon>
        <taxon>Papovaviricetes</taxon>
        <taxon>Zurhausenvirales</taxon>
        <taxon>Papillomaviridae</taxon>
        <taxon>Firstpapillomavirinae</taxon>
        <taxon>Alphapapillomavirus</taxon>
        <taxon>Alphapapillomavirus 9</taxon>
    </lineage>
</organism>
<keyword evidence="12 15" id="KW-0238">DNA-binding</keyword>
<comment type="similarity">
    <text evidence="15">Belongs to the papillomaviridae L2 protein family.</text>
</comment>
<dbReference type="Proteomes" id="UP000151697">
    <property type="component" value="Genome"/>
</dbReference>
<reference evidence="16 17" key="1">
    <citation type="journal article" date="2015" name="Infect. Genet. Evol.">
        <title>High-level of viral genomic diversity in cervical cancers: A Brazilian study on human papillomavirus type 16.</title>
        <authorList>
            <person name="Oliveira C.M."/>
            <person name="Bravo I.G."/>
            <person name="Souza N.C."/>
            <person name="Genta M.L."/>
            <person name="Fregnani J.H."/>
            <person name="Tacla M."/>
            <person name="Carvalho J.P."/>
            <person name="Longatto-Filho A."/>
            <person name="Levi J.E."/>
        </authorList>
    </citation>
    <scope>NUCLEOTIDE SEQUENCE [LARGE SCALE GENOMIC DNA]</scope>
    <source>
        <strain evidence="16">CNA131</strain>
    </source>
</reference>
<keyword evidence="11 15" id="KW-1176">Cytoplasmic inwards viral transport</keyword>
<comment type="subcellular location">
    <subcellularLocation>
        <location evidence="15">Virion</location>
    </subcellularLocation>
    <subcellularLocation>
        <location evidence="15">Host nucleus</location>
    </subcellularLocation>
</comment>
<gene>
    <name evidence="15" type="primary">L2</name>
</gene>
<feature type="short sequence motif" description="Nuclear localization signal" evidence="15">
    <location>
        <begin position="1"/>
        <end position="13"/>
    </location>
</feature>
<evidence type="ECO:0000313" key="17">
    <source>
        <dbReference type="Proteomes" id="UP000151697"/>
    </source>
</evidence>
<comment type="function">
    <text evidence="15">Minor protein of the capsid that localizes along the inner surface of the virion, within the central cavities beneath the L1 pentamers. Plays a role in capsid stabilization through interaction with the major capsid protein L1. Once the virion enters the host cell, L2 escorts the genomic DNA into the nucleus by promoting escape from the endosomal compartments and traffic through the host Golgi network. Mechanistically, the C-terminus of L2 possesses a cell-penetrating peptide that protudes from the host endosome, interacts with host cytoplasmic retromer cargo and thereby mediates the capsid delivery to the host trans-Golgi network. Plays a role through its interaction with host dynein in the intracellular microtubule-dependent transport of viral capsid toward the nucleus. Mediates the viral genome import into the nucleus through binding to host importins. Once within the nucleus, L2 localizes viral genomes to host PML bodies in order to activate early gene expression for establishment of infection. Later on, promotes late gene expression by interacting with the viral E2 protein and by inhibiting its transcriptional activation functions. During virion assembly, encapsidates the genome by direct interaction with the viral DNA.</text>
</comment>
<evidence type="ECO:0000256" key="6">
    <source>
        <dbReference type="ARBA" id="ARBA00022812"/>
    </source>
</evidence>
<evidence type="ECO:0000256" key="7">
    <source>
        <dbReference type="ARBA" id="ARBA00022844"/>
    </source>
</evidence>
<evidence type="ECO:0000256" key="3">
    <source>
        <dbReference type="ARBA" id="ARBA00022561"/>
    </source>
</evidence>
<sequence>MRHKRSAKRTKRASATQLYKTCKQAGTCPPDIIPKVEGKTIADQILQYGSMGVFFGGLGIGTGSGTGGRTGYIPLGTRPPTATDTLAPVRPPLTVDPVGPSDPSIVSLVEETSFIDAGAPTSVPSIPPDVSGFSITTSTDTTPAILDINNTVTTVTTHNNPTFTDPSVLQPPTPAETGGHFTLSSSTISTHNYEEIPMDTFIVSTNPNTVTSSTPIPGSRPVARLGLYSRTTQQVKVVDPAFVTTPTKLITYDNPAYEGIDVDNTLYFTSNDNSINIAPDPDFLDIVALHRPALTSRRTGIRYSRIGNKQTLRTRSGKSIGAKVHYYYDLSTIDPAEEIELQTITPSTYTTTSHAASPTSINNGLYDIYADDFITDTSTTPVPSVPSTSLSGYIPANTTIPFGGAYNIPLVSGPDIPINITDQAPSLIPIVPGSPQYTIIADAGDFYLHPSYYMLRKRRKRLPYFFSDVSLAA</sequence>
<evidence type="ECO:0000256" key="11">
    <source>
        <dbReference type="ARBA" id="ARBA00023120"/>
    </source>
</evidence>
<organismHost>
    <name type="scientific">Homo sapiens</name>
    <name type="common">Human</name>
    <dbReference type="NCBI Taxonomy" id="9606"/>
</organismHost>
<dbReference type="EMBL" id="KP212155">
    <property type="protein sequence ID" value="ALB35274.1"/>
    <property type="molecule type" value="Genomic_DNA"/>
</dbReference>
<dbReference type="GO" id="GO:0005198">
    <property type="term" value="F:structural molecule activity"/>
    <property type="evidence" value="ECO:0007669"/>
    <property type="project" value="UniProtKB-UniRule"/>
</dbReference>
<comment type="PTM">
    <text evidence="15">Highly phosphorylated.</text>
</comment>
<evidence type="ECO:0000313" key="16">
    <source>
        <dbReference type="EMBL" id="ALB35274.1"/>
    </source>
</evidence>
<accession>A0A0M4ATN1</accession>
<keyword evidence="8 15" id="KW-0426">Late protein</keyword>
<dbReference type="GO" id="GO:0075521">
    <property type="term" value="P:microtubule-dependent intracellular transport of viral material towards nucleus"/>
    <property type="evidence" value="ECO:0007669"/>
    <property type="project" value="UniProtKB-UniRule"/>
</dbReference>
<dbReference type="GO" id="GO:0046718">
    <property type="term" value="P:symbiont entry into host cell"/>
    <property type="evidence" value="ECO:0007669"/>
    <property type="project" value="UniProtKB-KW"/>
</dbReference>
<dbReference type="HAMAP" id="MF_04003">
    <property type="entry name" value="PPV_L2"/>
    <property type="match status" value="1"/>
</dbReference>
<keyword evidence="2 15" id="KW-0597">Phosphoprotein</keyword>
<keyword evidence="3 15" id="KW-0167">Capsid protein</keyword>
<keyword evidence="13 15" id="KW-1015">Disulfide bond</keyword>
<dbReference type="GO" id="GO:0042025">
    <property type="term" value="C:host cell nucleus"/>
    <property type="evidence" value="ECO:0007669"/>
    <property type="project" value="UniProtKB-SubCell"/>
</dbReference>
<evidence type="ECO:0000256" key="14">
    <source>
        <dbReference type="ARBA" id="ARBA00023296"/>
    </source>
</evidence>
<evidence type="ECO:0000256" key="13">
    <source>
        <dbReference type="ARBA" id="ARBA00023157"/>
    </source>
</evidence>